<evidence type="ECO:0000313" key="2">
    <source>
        <dbReference type="Proteomes" id="UP000285310"/>
    </source>
</evidence>
<dbReference type="FunCoup" id="A0A423PNE1">
    <property type="interactions" value="10"/>
</dbReference>
<dbReference type="InterPro" id="IPR006379">
    <property type="entry name" value="HAD-SF_hydro_IIB"/>
</dbReference>
<dbReference type="OrthoDB" id="5498330at2"/>
<dbReference type="EMBL" id="AYKG01000030">
    <property type="protein sequence ID" value="ROO27098.1"/>
    <property type="molecule type" value="Genomic_DNA"/>
</dbReference>
<sequence>MIDHPVRLAVFDIDGTLINHAHPLGERQINALRGLHEAGITVALASSRQRASLLDLAAIFDLPLYLVSYNGPLVNAPDGTRIAATEIDIPADLGAVLAAYVAAGGCVHVYATDGWQAYGPDWRIDNEATGGGVTPTLRRAELDPAELPPRALKIMCDGNIDALTDVRTAVANHPDLVMSWSGTECHDIHAVDATKGHGLHRLATHLNIDPAHSIAFGDADSDITMLQAAGTGFAMGEANERVIAAADRRLRAPGSGDLEKLLATVSGVNGRS</sequence>
<dbReference type="Proteomes" id="UP000285310">
    <property type="component" value="Unassembled WGS sequence"/>
</dbReference>
<dbReference type="PANTHER" id="PTHR10000:SF8">
    <property type="entry name" value="HAD SUPERFAMILY HYDROLASE-LIKE, TYPE 3"/>
    <property type="match status" value="1"/>
</dbReference>
<dbReference type="Gene3D" id="3.30.1240.10">
    <property type="match status" value="1"/>
</dbReference>
<evidence type="ECO:0000313" key="1">
    <source>
        <dbReference type="EMBL" id="ROO27098.1"/>
    </source>
</evidence>
<protein>
    <recommendedName>
        <fullName evidence="3">HAD family hydrolase</fullName>
    </recommendedName>
</protein>
<dbReference type="PANTHER" id="PTHR10000">
    <property type="entry name" value="PHOSPHOSERINE PHOSPHATASE"/>
    <property type="match status" value="1"/>
</dbReference>
<dbReference type="GO" id="GO:0016791">
    <property type="term" value="F:phosphatase activity"/>
    <property type="evidence" value="ECO:0007669"/>
    <property type="project" value="TreeGrafter"/>
</dbReference>
<gene>
    <name evidence="1" type="ORF">SAJA_10100</name>
</gene>
<dbReference type="GO" id="GO:0000287">
    <property type="term" value="F:magnesium ion binding"/>
    <property type="evidence" value="ECO:0007669"/>
    <property type="project" value="TreeGrafter"/>
</dbReference>
<dbReference type="InParanoid" id="A0A423PNE1"/>
<dbReference type="InterPro" id="IPR023214">
    <property type="entry name" value="HAD_sf"/>
</dbReference>
<dbReference type="InterPro" id="IPR036412">
    <property type="entry name" value="HAD-like_sf"/>
</dbReference>
<dbReference type="RefSeq" id="WP_123658508.1">
    <property type="nucleotide sequence ID" value="NZ_AYKG01000030.1"/>
</dbReference>
<name>A0A423PNE1_9GAMM</name>
<dbReference type="NCBIfam" id="TIGR01484">
    <property type="entry name" value="HAD-SF-IIB"/>
    <property type="match status" value="1"/>
</dbReference>
<reference evidence="1 2" key="1">
    <citation type="submission" date="2013-10" db="EMBL/GenBank/DDBJ databases">
        <title>Salinisphaera japonica YTM-1 Genome Sequencing.</title>
        <authorList>
            <person name="Lai Q."/>
            <person name="Li C."/>
            <person name="Shao Z."/>
        </authorList>
    </citation>
    <scope>NUCLEOTIDE SEQUENCE [LARGE SCALE GENOMIC DNA]</scope>
    <source>
        <strain evidence="1 2">YTM-1</strain>
    </source>
</reference>
<dbReference type="SUPFAM" id="SSF56784">
    <property type="entry name" value="HAD-like"/>
    <property type="match status" value="1"/>
</dbReference>
<dbReference type="AlphaFoldDB" id="A0A423PNE1"/>
<dbReference type="GO" id="GO:0005829">
    <property type="term" value="C:cytosol"/>
    <property type="evidence" value="ECO:0007669"/>
    <property type="project" value="TreeGrafter"/>
</dbReference>
<organism evidence="1 2">
    <name type="scientific">Salinisphaera japonica YTM-1</name>
    <dbReference type="NCBI Taxonomy" id="1209778"/>
    <lineage>
        <taxon>Bacteria</taxon>
        <taxon>Pseudomonadati</taxon>
        <taxon>Pseudomonadota</taxon>
        <taxon>Gammaproteobacteria</taxon>
        <taxon>Salinisphaerales</taxon>
        <taxon>Salinisphaeraceae</taxon>
        <taxon>Salinisphaera</taxon>
    </lineage>
</organism>
<dbReference type="Pfam" id="PF08282">
    <property type="entry name" value="Hydrolase_3"/>
    <property type="match status" value="1"/>
</dbReference>
<proteinExistence type="predicted"/>
<dbReference type="Gene3D" id="3.40.50.1000">
    <property type="entry name" value="HAD superfamily/HAD-like"/>
    <property type="match status" value="1"/>
</dbReference>
<comment type="caution">
    <text evidence="1">The sequence shown here is derived from an EMBL/GenBank/DDBJ whole genome shotgun (WGS) entry which is preliminary data.</text>
</comment>
<accession>A0A423PNE1</accession>
<keyword evidence="2" id="KW-1185">Reference proteome</keyword>
<evidence type="ECO:0008006" key="3">
    <source>
        <dbReference type="Google" id="ProtNLM"/>
    </source>
</evidence>